<dbReference type="EMBL" id="CM039427">
    <property type="protein sequence ID" value="KAI4353830.1"/>
    <property type="molecule type" value="Genomic_DNA"/>
</dbReference>
<name>A0ACB9PYM7_BAUVA</name>
<gene>
    <name evidence="1" type="ORF">L6164_002755</name>
</gene>
<comment type="caution">
    <text evidence="1">The sequence shown here is derived from an EMBL/GenBank/DDBJ whole genome shotgun (WGS) entry which is preliminary data.</text>
</comment>
<keyword evidence="2" id="KW-1185">Reference proteome</keyword>
<reference evidence="1 2" key="1">
    <citation type="journal article" date="2022" name="DNA Res.">
        <title>Chromosomal-level genome assembly of the orchid tree Bauhinia variegata (Leguminosae; Cercidoideae) supports the allotetraploid origin hypothesis of Bauhinia.</title>
        <authorList>
            <person name="Zhong Y."/>
            <person name="Chen Y."/>
            <person name="Zheng D."/>
            <person name="Pang J."/>
            <person name="Liu Y."/>
            <person name="Luo S."/>
            <person name="Meng S."/>
            <person name="Qian L."/>
            <person name="Wei D."/>
            <person name="Dai S."/>
            <person name="Zhou R."/>
        </authorList>
    </citation>
    <scope>NUCLEOTIDE SEQUENCE [LARGE SCALE GENOMIC DNA]</scope>
    <source>
        <strain evidence="1">BV-YZ2020</strain>
    </source>
</reference>
<evidence type="ECO:0000313" key="2">
    <source>
        <dbReference type="Proteomes" id="UP000828941"/>
    </source>
</evidence>
<organism evidence="1 2">
    <name type="scientific">Bauhinia variegata</name>
    <name type="common">Purple orchid tree</name>
    <name type="synonym">Phanera variegata</name>
    <dbReference type="NCBI Taxonomy" id="167791"/>
    <lineage>
        <taxon>Eukaryota</taxon>
        <taxon>Viridiplantae</taxon>
        <taxon>Streptophyta</taxon>
        <taxon>Embryophyta</taxon>
        <taxon>Tracheophyta</taxon>
        <taxon>Spermatophyta</taxon>
        <taxon>Magnoliopsida</taxon>
        <taxon>eudicotyledons</taxon>
        <taxon>Gunneridae</taxon>
        <taxon>Pentapetalae</taxon>
        <taxon>rosids</taxon>
        <taxon>fabids</taxon>
        <taxon>Fabales</taxon>
        <taxon>Fabaceae</taxon>
        <taxon>Cercidoideae</taxon>
        <taxon>Cercideae</taxon>
        <taxon>Bauhiniinae</taxon>
        <taxon>Bauhinia</taxon>
    </lineage>
</organism>
<dbReference type="Proteomes" id="UP000828941">
    <property type="component" value="Chromosome 2"/>
</dbReference>
<sequence>MDPGTYLSEKGLDFVLKLLLQELSYLLCYKNKLKELKEKAEQLQCKEARVRKKIEVAERHGDVMIHEELQPWLQKVDEIIEEIPEVGGSSNTNLSKYEGLVPYLLVRHQQGRRAVKLSEDVDKLLKVEFDEVAYRPTSPPWRESFFSDIGSEALESRIKTVEDIMTALNDPSIRIVGIWGQGGVGKTTIVKAIATKALKRKLFKVVMATVTRNPQIRNIQGQIADMLGMTLEEETEIGRAGQLREKLKKEKENTLVILDDLWDGLDLNKLGIPVHDDDSSQKTMRNDSVFPGNKSENCGGCKILLTSRSKEVLSSQMNVRNNSLFSVDVLGKRNPK</sequence>
<accession>A0ACB9PYM7</accession>
<protein>
    <submittedName>
        <fullName evidence="1">Uncharacterized protein</fullName>
    </submittedName>
</protein>
<evidence type="ECO:0000313" key="1">
    <source>
        <dbReference type="EMBL" id="KAI4353830.1"/>
    </source>
</evidence>
<proteinExistence type="predicted"/>